<name>A0A828YYY3_9LEPT</name>
<evidence type="ECO:0000313" key="1">
    <source>
        <dbReference type="EMBL" id="EKR64097.1"/>
    </source>
</evidence>
<protein>
    <submittedName>
        <fullName evidence="1">Uncharacterized protein</fullName>
    </submittedName>
</protein>
<proteinExistence type="predicted"/>
<organism evidence="1 2">
    <name type="scientific">Leptospira weilii str. 2006001853</name>
    <dbReference type="NCBI Taxonomy" id="1001589"/>
    <lineage>
        <taxon>Bacteria</taxon>
        <taxon>Pseudomonadati</taxon>
        <taxon>Spirochaetota</taxon>
        <taxon>Spirochaetia</taxon>
        <taxon>Leptospirales</taxon>
        <taxon>Leptospiraceae</taxon>
        <taxon>Leptospira</taxon>
    </lineage>
</organism>
<dbReference type="EMBL" id="AFLV02000052">
    <property type="protein sequence ID" value="EKR64097.1"/>
    <property type="molecule type" value="Genomic_DNA"/>
</dbReference>
<dbReference type="AlphaFoldDB" id="A0A828YYY3"/>
<accession>A0A828YYY3</accession>
<reference evidence="1 2" key="1">
    <citation type="submission" date="2012-10" db="EMBL/GenBank/DDBJ databases">
        <authorList>
            <person name="Harkins D.M."/>
            <person name="Durkin A.S."/>
            <person name="Brinkac L.M."/>
            <person name="Haft D.H."/>
            <person name="Selengut J.D."/>
            <person name="Sanka R."/>
            <person name="DePew J."/>
            <person name="Purushe J."/>
            <person name="Whelen A.C."/>
            <person name="Vinetz J.M."/>
            <person name="Sutton G.G."/>
            <person name="Nierman W.C."/>
            <person name="Fouts D.E."/>
        </authorList>
    </citation>
    <scope>NUCLEOTIDE SEQUENCE [LARGE SCALE GENOMIC DNA]</scope>
    <source>
        <strain evidence="1 2">2006001853</strain>
    </source>
</reference>
<evidence type="ECO:0000313" key="2">
    <source>
        <dbReference type="Proteomes" id="UP000001338"/>
    </source>
</evidence>
<gene>
    <name evidence="1" type="ORF">LEP1GSC036_0593</name>
</gene>
<dbReference type="Proteomes" id="UP000001338">
    <property type="component" value="Unassembled WGS sequence"/>
</dbReference>
<sequence>MINLFRKLEYSSKKSVIKRRNNRNDSDKIEWFWDGLLIFKNRCTFAKPAAYFRVLFSCVRVVIKANTDYPLRVLS</sequence>
<comment type="caution">
    <text evidence="1">The sequence shown here is derived from an EMBL/GenBank/DDBJ whole genome shotgun (WGS) entry which is preliminary data.</text>
</comment>